<dbReference type="Pfam" id="PF14939">
    <property type="entry name" value="DCAF15_WD40"/>
    <property type="match status" value="1"/>
</dbReference>
<organism evidence="2 3">
    <name type="scientific">Chiloscyllium punctatum</name>
    <name type="common">Brownbanded bambooshark</name>
    <name type="synonym">Hemiscyllium punctatum</name>
    <dbReference type="NCBI Taxonomy" id="137246"/>
    <lineage>
        <taxon>Eukaryota</taxon>
        <taxon>Metazoa</taxon>
        <taxon>Chordata</taxon>
        <taxon>Craniata</taxon>
        <taxon>Vertebrata</taxon>
        <taxon>Chondrichthyes</taxon>
        <taxon>Elasmobranchii</taxon>
        <taxon>Galeomorphii</taxon>
        <taxon>Galeoidea</taxon>
        <taxon>Orectolobiformes</taxon>
        <taxon>Hemiscylliidae</taxon>
        <taxon>Chiloscyllium</taxon>
    </lineage>
</organism>
<dbReference type="GO" id="GO:0080008">
    <property type="term" value="C:Cul4-RING E3 ubiquitin ligase complex"/>
    <property type="evidence" value="ECO:0007669"/>
    <property type="project" value="TreeGrafter"/>
</dbReference>
<dbReference type="PANTHER" id="PTHR28541:SF1">
    <property type="entry name" value="DDB1- AND CUL4-ASSOCIATED FACTOR 15"/>
    <property type="match status" value="1"/>
</dbReference>
<dbReference type="OMA" id="QILYTKG"/>
<evidence type="ECO:0000259" key="1">
    <source>
        <dbReference type="Pfam" id="PF14939"/>
    </source>
</evidence>
<dbReference type="InterPro" id="IPR047319">
    <property type="entry name" value="DCAF15_C"/>
</dbReference>
<dbReference type="AlphaFoldDB" id="A0A401SWF4"/>
<dbReference type="InterPro" id="IPR038914">
    <property type="entry name" value="DCAF15"/>
</dbReference>
<name>A0A401SWF4_CHIPU</name>
<dbReference type="EMBL" id="BEZZ01000625">
    <property type="protein sequence ID" value="GCC34711.1"/>
    <property type="molecule type" value="Genomic_DNA"/>
</dbReference>
<dbReference type="STRING" id="137246.A0A401SWF4"/>
<sequence>MYSQYQSIQHVHDTAGKTYTDMRHITGQFSHRMFQNLPPILCVPLKNIVNDDFLLAGHIFLGFTKCGRYVLSYTRDVPEQDIDELPYYVYYLYWWKFNIHDKLKKVRQVHLFKDQEVYSDLYLTVCEWPSDPSKLIVFGFNIRSVNDLLINMVMSDENDRDIYITTVATPPFAFCPDCKDMALLSTDEQNAYCLQHGFMLHTKYQVVYPFPTFQPAFQLKKDGVVLLNTSYSLVACAISVNTTDEKGQILYSKSSENTAPPGHSELDPNLVSPVMDDVMSSYLQCEAPSHPSSSHGGPYCILHKADTTSCAHPEYCPEEMLSWELKSSKHGGLAACNTSHGERSSAAGKAKEFAADIFRRARAATNTTEVSGSLSQAGSKPKEGVLQGLTTDDCHKALGTQRSELSNFTLSSCSSEAKSEIQCSSCVANTSASALNSEHSHSQLLRCSCTAPHWNPALGNGVLPAAELRTEMANELIQCETGTMNNTSSQHHETAQTEPGYVNYIKLHYVLEPSGMAADDDDGYDDKISLHFVVTDLRGRNLKPVKESALYQGKYLTVEQLTLDFEYVINEIIRNDASWSKRYCSFSDYDIVILEVCPITNHVIINIGLLLLAYPSDEEGQIRPKTYHTCLKGTWNLNTGIFATMGVGDLTAVQGQTSGSVWSTFRKSCVDIAMRWLVPESTFRNVNRMTNEALHKGRSLKRLADSGRSMWIVL</sequence>
<keyword evidence="3" id="KW-1185">Reference proteome</keyword>
<dbReference type="Proteomes" id="UP000287033">
    <property type="component" value="Unassembled WGS sequence"/>
</dbReference>
<comment type="caution">
    <text evidence="2">The sequence shown here is derived from an EMBL/GenBank/DDBJ whole genome shotgun (WGS) entry which is preliminary data.</text>
</comment>
<protein>
    <recommendedName>
        <fullName evidence="1">DDB1- and CUL4-associated factor 15 WD40 repeat-containing domain-containing protein</fullName>
    </recommendedName>
</protein>
<feature type="domain" description="DDB1- and CUL4-associated factor 15 WD40 repeat-containing" evidence="1">
    <location>
        <begin position="29"/>
        <end position="240"/>
    </location>
</feature>
<evidence type="ECO:0000313" key="2">
    <source>
        <dbReference type="EMBL" id="GCC34711.1"/>
    </source>
</evidence>
<dbReference type="CDD" id="cd20913">
    <property type="entry name" value="DCAF15-CTD"/>
    <property type="match status" value="1"/>
</dbReference>
<proteinExistence type="predicted"/>
<evidence type="ECO:0000313" key="3">
    <source>
        <dbReference type="Proteomes" id="UP000287033"/>
    </source>
</evidence>
<accession>A0A401SWF4</accession>
<dbReference type="PANTHER" id="PTHR28541">
    <property type="entry name" value="DDB1- AND CUL4-ASSOCIATED FACTOR 15"/>
    <property type="match status" value="1"/>
</dbReference>
<reference evidence="2 3" key="1">
    <citation type="journal article" date="2018" name="Nat. Ecol. Evol.">
        <title>Shark genomes provide insights into elasmobranch evolution and the origin of vertebrates.</title>
        <authorList>
            <person name="Hara Y"/>
            <person name="Yamaguchi K"/>
            <person name="Onimaru K"/>
            <person name="Kadota M"/>
            <person name="Koyanagi M"/>
            <person name="Keeley SD"/>
            <person name="Tatsumi K"/>
            <person name="Tanaka K"/>
            <person name="Motone F"/>
            <person name="Kageyama Y"/>
            <person name="Nozu R"/>
            <person name="Adachi N"/>
            <person name="Nishimura O"/>
            <person name="Nakagawa R"/>
            <person name="Tanegashima C"/>
            <person name="Kiyatake I"/>
            <person name="Matsumoto R"/>
            <person name="Murakumo K"/>
            <person name="Nishida K"/>
            <person name="Terakita A"/>
            <person name="Kuratani S"/>
            <person name="Sato K"/>
            <person name="Hyodo S Kuraku.S."/>
        </authorList>
    </citation>
    <scope>NUCLEOTIDE SEQUENCE [LARGE SCALE GENOMIC DNA]</scope>
</reference>
<dbReference type="GO" id="GO:0016567">
    <property type="term" value="P:protein ubiquitination"/>
    <property type="evidence" value="ECO:0007669"/>
    <property type="project" value="InterPro"/>
</dbReference>
<gene>
    <name evidence="2" type="ORF">chiPu_0013186</name>
</gene>
<dbReference type="OrthoDB" id="6354267at2759"/>
<dbReference type="InterPro" id="IPR032734">
    <property type="entry name" value="DCAF15_WD40"/>
</dbReference>
<dbReference type="CDD" id="cd20917">
    <property type="entry name" value="DCAF15-NTD"/>
    <property type="match status" value="1"/>
</dbReference>